<feature type="domain" description="MYND-type" evidence="4">
    <location>
        <begin position="6"/>
        <end position="46"/>
    </location>
</feature>
<dbReference type="OrthoDB" id="5282002at2759"/>
<accession>E2BP62</accession>
<evidence type="ECO:0000256" key="1">
    <source>
        <dbReference type="ARBA" id="ARBA00022723"/>
    </source>
</evidence>
<dbReference type="Proteomes" id="UP000008237">
    <property type="component" value="Unassembled WGS sequence"/>
</dbReference>
<dbReference type="InterPro" id="IPR002893">
    <property type="entry name" value="Znf_MYND"/>
</dbReference>
<proteinExistence type="predicted"/>
<dbReference type="AlphaFoldDB" id="E2BP62"/>
<evidence type="ECO:0000313" key="7">
    <source>
        <dbReference type="Proteomes" id="UP000008237"/>
    </source>
</evidence>
<feature type="non-terminal residue" evidence="6">
    <location>
        <position position="1"/>
    </location>
</feature>
<gene>
    <name evidence="6" type="ORF">EAI_00186</name>
</gene>
<evidence type="ECO:0000259" key="5">
    <source>
        <dbReference type="Pfam" id="PF20179"/>
    </source>
</evidence>
<dbReference type="GO" id="GO:0008270">
    <property type="term" value="F:zinc ion binding"/>
    <property type="evidence" value="ECO:0007669"/>
    <property type="project" value="UniProtKB-KW"/>
</dbReference>
<dbReference type="PANTHER" id="PTHR28069:SF2">
    <property type="entry name" value="GH20023P"/>
    <property type="match status" value="1"/>
</dbReference>
<dbReference type="SUPFAM" id="SSF144232">
    <property type="entry name" value="HIT/MYND zinc finger-like"/>
    <property type="match status" value="1"/>
</dbReference>
<dbReference type="Pfam" id="PF20179">
    <property type="entry name" value="MSS51_C"/>
    <property type="match status" value="1"/>
</dbReference>
<keyword evidence="3" id="KW-0862">Zinc</keyword>
<keyword evidence="7" id="KW-1185">Reference proteome</keyword>
<feature type="domain" description="Mitochondrial splicing suppressor 51-like C-terminal" evidence="5">
    <location>
        <begin position="208"/>
        <end position="317"/>
    </location>
</feature>
<evidence type="ECO:0000259" key="4">
    <source>
        <dbReference type="Pfam" id="PF01753"/>
    </source>
</evidence>
<dbReference type="STRING" id="610380.E2BP62"/>
<dbReference type="PANTHER" id="PTHR28069">
    <property type="entry name" value="GH20023P"/>
    <property type="match status" value="1"/>
</dbReference>
<feature type="non-terminal residue" evidence="6">
    <location>
        <position position="317"/>
    </location>
</feature>
<organism evidence="7">
    <name type="scientific">Harpegnathos saltator</name>
    <name type="common">Jerdon's jumping ant</name>
    <dbReference type="NCBI Taxonomy" id="610380"/>
    <lineage>
        <taxon>Eukaryota</taxon>
        <taxon>Metazoa</taxon>
        <taxon>Ecdysozoa</taxon>
        <taxon>Arthropoda</taxon>
        <taxon>Hexapoda</taxon>
        <taxon>Insecta</taxon>
        <taxon>Pterygota</taxon>
        <taxon>Neoptera</taxon>
        <taxon>Endopterygota</taxon>
        <taxon>Hymenoptera</taxon>
        <taxon>Apocrita</taxon>
        <taxon>Aculeata</taxon>
        <taxon>Formicoidea</taxon>
        <taxon>Formicidae</taxon>
        <taxon>Ponerinae</taxon>
        <taxon>Ponerini</taxon>
        <taxon>Harpegnathos</taxon>
    </lineage>
</organism>
<evidence type="ECO:0000313" key="6">
    <source>
        <dbReference type="EMBL" id="EFN82482.1"/>
    </source>
</evidence>
<sequence length="317" mass="37819">FHPNICHVCKKTREVVNLITCNRCFMISYCSEHHKNLHFLQHHKICAAIEKFLNNNPQYLTRRFSEVVEWYKAQNEFHQSVKEDLGRNLEGYETQMFEFARSCLICCQQTGLSSCKKCLSVDYCLEHKEEFERKHERLSCDHFTLWLRLELPDVQYENTDSLLSKFIMFTNIRRPFNNMIKFVKEYIQDGRDEWNAFDYIYSDYVSGPLSVWYGIYYADLSDVLLTKSTYIIHIIEAGPIERNGLLAWEMLLHFFPNIEELIVVLLGTELKFEFGRQEICPRCIRKKKKFIYEFCSTTYSDYKASGVYRRADLIVCF</sequence>
<dbReference type="InterPro" id="IPR046824">
    <property type="entry name" value="Mss51-like_C"/>
</dbReference>
<dbReference type="Pfam" id="PF01753">
    <property type="entry name" value="zf-MYND"/>
    <property type="match status" value="1"/>
</dbReference>
<keyword evidence="2" id="KW-0863">Zinc-finger</keyword>
<evidence type="ECO:0000256" key="2">
    <source>
        <dbReference type="ARBA" id="ARBA00022771"/>
    </source>
</evidence>
<reference evidence="6 7" key="1">
    <citation type="journal article" date="2010" name="Science">
        <title>Genomic comparison of the ants Camponotus floridanus and Harpegnathos saltator.</title>
        <authorList>
            <person name="Bonasio R."/>
            <person name="Zhang G."/>
            <person name="Ye C."/>
            <person name="Mutti N.S."/>
            <person name="Fang X."/>
            <person name="Qin N."/>
            <person name="Donahue G."/>
            <person name="Yang P."/>
            <person name="Li Q."/>
            <person name="Li C."/>
            <person name="Zhang P."/>
            <person name="Huang Z."/>
            <person name="Berger S.L."/>
            <person name="Reinberg D."/>
            <person name="Wang J."/>
            <person name="Liebig J."/>
        </authorList>
    </citation>
    <scope>NUCLEOTIDE SEQUENCE [LARGE SCALE GENOMIC DNA]</scope>
    <source>
        <strain evidence="6 7">R22 G/1</strain>
    </source>
</reference>
<evidence type="ECO:0000256" key="3">
    <source>
        <dbReference type="ARBA" id="ARBA00022833"/>
    </source>
</evidence>
<name>E2BP62_HARSA</name>
<dbReference type="EMBL" id="GL449553">
    <property type="protein sequence ID" value="EFN82482.1"/>
    <property type="molecule type" value="Genomic_DNA"/>
</dbReference>
<dbReference type="Gene3D" id="6.10.140.2220">
    <property type="match status" value="1"/>
</dbReference>
<keyword evidence="1" id="KW-0479">Metal-binding</keyword>
<dbReference type="InParanoid" id="E2BP62"/>
<protein>
    <submittedName>
        <fullName evidence="6">Uncharacterized protein</fullName>
    </submittedName>
</protein>